<name>A0A0A9E879_ARUDO</name>
<accession>A0A0A9E879</accession>
<organism evidence="1">
    <name type="scientific">Arundo donax</name>
    <name type="common">Giant reed</name>
    <name type="synonym">Donax arundinaceus</name>
    <dbReference type="NCBI Taxonomy" id="35708"/>
    <lineage>
        <taxon>Eukaryota</taxon>
        <taxon>Viridiplantae</taxon>
        <taxon>Streptophyta</taxon>
        <taxon>Embryophyta</taxon>
        <taxon>Tracheophyta</taxon>
        <taxon>Spermatophyta</taxon>
        <taxon>Magnoliopsida</taxon>
        <taxon>Liliopsida</taxon>
        <taxon>Poales</taxon>
        <taxon>Poaceae</taxon>
        <taxon>PACMAD clade</taxon>
        <taxon>Arundinoideae</taxon>
        <taxon>Arundineae</taxon>
        <taxon>Arundo</taxon>
    </lineage>
</organism>
<evidence type="ECO:0000313" key="1">
    <source>
        <dbReference type="EMBL" id="JAD95243.1"/>
    </source>
</evidence>
<proteinExistence type="predicted"/>
<reference evidence="1" key="1">
    <citation type="submission" date="2014-09" db="EMBL/GenBank/DDBJ databases">
        <authorList>
            <person name="Magalhaes I.L.F."/>
            <person name="Oliveira U."/>
            <person name="Santos F.R."/>
            <person name="Vidigal T.H.D.A."/>
            <person name="Brescovit A.D."/>
            <person name="Santos A.J."/>
        </authorList>
    </citation>
    <scope>NUCLEOTIDE SEQUENCE</scope>
    <source>
        <tissue evidence="1">Shoot tissue taken approximately 20 cm above the soil surface</tissue>
    </source>
</reference>
<protein>
    <submittedName>
        <fullName evidence="1">Uncharacterized protein</fullName>
    </submittedName>
</protein>
<sequence>MRRRSRHRFAPTP</sequence>
<reference evidence="1" key="2">
    <citation type="journal article" date="2015" name="Data Brief">
        <title>Shoot transcriptome of the giant reed, Arundo donax.</title>
        <authorList>
            <person name="Barrero R.A."/>
            <person name="Guerrero F.D."/>
            <person name="Moolhuijzen P."/>
            <person name="Goolsby J.A."/>
            <person name="Tidwell J."/>
            <person name="Bellgard S.E."/>
            <person name="Bellgard M.I."/>
        </authorList>
    </citation>
    <scope>NUCLEOTIDE SEQUENCE</scope>
    <source>
        <tissue evidence="1">Shoot tissue taken approximately 20 cm above the soil surface</tissue>
    </source>
</reference>
<dbReference type="EMBL" id="GBRH01202652">
    <property type="protein sequence ID" value="JAD95243.1"/>
    <property type="molecule type" value="Transcribed_RNA"/>
</dbReference>